<dbReference type="HOGENOM" id="CLU_1232768_0_0_2"/>
<dbReference type="KEGG" id="mfo:Metfor_0098"/>
<dbReference type="AlphaFoldDB" id="L0HDN8"/>
<evidence type="ECO:0008006" key="3">
    <source>
        <dbReference type="Google" id="ProtNLM"/>
    </source>
</evidence>
<dbReference type="STRING" id="593750.Metfor_0098"/>
<sequence>MKAGAYVLALLDEAPLNKKTIVLIRHSKRDSFGGIPDHLRDTVGINPEGVQMAREFGKSIRQVAPKKLLLLGHTVAKRCEMTACSIQEGFSSLNQTRVLGCEPEIKSPVVNLDNLVKLRNEFGWQGLIQQWLRSELPEDTIWNPRKYTDEVVGKLLTYPTVQPGDLLVVVAHDITLFPLVFTVFGKNVKAIEFLNGIVISANSDNAEIQFKNAEYSFRTERRIS</sequence>
<dbReference type="OrthoDB" id="377086at2157"/>
<dbReference type="InParanoid" id="L0HDN8"/>
<reference evidence="1 2" key="2">
    <citation type="journal article" date="2014" name="Genome Announc.">
        <title>Complete Genome Sequence of Methanoregula formicica SMSPT, a Mesophilic Hydrogenotrophic Methanogen Isolated from a Methanogenic Upflow Anaerobic Sludge Blanket Reactor.</title>
        <authorList>
            <person name="Yamamoto K."/>
            <person name="Tamaki H."/>
            <person name="Cadillo-Quiroz H."/>
            <person name="Imachi H."/>
            <person name="Kyrpides N."/>
            <person name="Woyke T."/>
            <person name="Goodwin L."/>
            <person name="Zinder S.H."/>
            <person name="Kamagata Y."/>
            <person name="Liu W.T."/>
        </authorList>
    </citation>
    <scope>NUCLEOTIDE SEQUENCE [LARGE SCALE GENOMIC DNA]</scope>
    <source>
        <strain evidence="2">DSM 22288 / NBRC 105244 / SMSP</strain>
    </source>
</reference>
<dbReference type="Gene3D" id="3.40.50.1240">
    <property type="entry name" value="Phosphoglycerate mutase-like"/>
    <property type="match status" value="1"/>
</dbReference>
<name>L0HDN8_METFS</name>
<evidence type="ECO:0000313" key="1">
    <source>
        <dbReference type="EMBL" id="AGB01184.1"/>
    </source>
</evidence>
<dbReference type="eggNOG" id="arCOG01991">
    <property type="taxonomic scope" value="Archaea"/>
</dbReference>
<protein>
    <recommendedName>
        <fullName evidence="3">Fructose-2,6-bisphosphatase</fullName>
    </recommendedName>
</protein>
<evidence type="ECO:0000313" key="2">
    <source>
        <dbReference type="Proteomes" id="UP000010824"/>
    </source>
</evidence>
<dbReference type="RefSeq" id="WP_015284148.1">
    <property type="nucleotide sequence ID" value="NC_019943.1"/>
</dbReference>
<dbReference type="SUPFAM" id="SSF53254">
    <property type="entry name" value="Phosphoglycerate mutase-like"/>
    <property type="match status" value="1"/>
</dbReference>
<dbReference type="Proteomes" id="UP000010824">
    <property type="component" value="Chromosome"/>
</dbReference>
<dbReference type="GeneID" id="14308771"/>
<gene>
    <name evidence="1" type="ordered locus">Metfor_0098</name>
</gene>
<accession>L0HDN8</accession>
<dbReference type="InterPro" id="IPR029033">
    <property type="entry name" value="His_PPase_superfam"/>
</dbReference>
<dbReference type="EMBL" id="CP003167">
    <property type="protein sequence ID" value="AGB01184.1"/>
    <property type="molecule type" value="Genomic_DNA"/>
</dbReference>
<reference evidence="2" key="1">
    <citation type="submission" date="2011-12" db="EMBL/GenBank/DDBJ databases">
        <title>Complete sequence of Methanoregula formicicum SMSP.</title>
        <authorList>
            <person name="Lucas S."/>
            <person name="Han J."/>
            <person name="Lapidus A."/>
            <person name="Cheng J.-F."/>
            <person name="Goodwin L."/>
            <person name="Pitluck S."/>
            <person name="Peters L."/>
            <person name="Ovchinnikova G."/>
            <person name="Teshima H."/>
            <person name="Detter J.C."/>
            <person name="Han C."/>
            <person name="Tapia R."/>
            <person name="Land M."/>
            <person name="Hauser L."/>
            <person name="Kyrpides N."/>
            <person name="Ivanova N."/>
            <person name="Pagani I."/>
            <person name="Imachi H."/>
            <person name="Tamaki H."/>
            <person name="Sekiguchi Y."/>
            <person name="Kamagata Y."/>
            <person name="Cadillo-Quiroz H."/>
            <person name="Zinder S."/>
            <person name="Liu W.-T."/>
            <person name="Woyke T."/>
        </authorList>
    </citation>
    <scope>NUCLEOTIDE SEQUENCE [LARGE SCALE GENOMIC DNA]</scope>
    <source>
        <strain evidence="2">DSM 22288 / NBRC 105244 / SMSP</strain>
    </source>
</reference>
<organism evidence="1 2">
    <name type="scientific">Methanoregula formicica (strain DSM 22288 / NBRC 105244 / SMSP)</name>
    <dbReference type="NCBI Taxonomy" id="593750"/>
    <lineage>
        <taxon>Archaea</taxon>
        <taxon>Methanobacteriati</taxon>
        <taxon>Methanobacteriota</taxon>
        <taxon>Stenosarchaea group</taxon>
        <taxon>Methanomicrobia</taxon>
        <taxon>Methanomicrobiales</taxon>
        <taxon>Methanoregulaceae</taxon>
        <taxon>Methanoregula</taxon>
    </lineage>
</organism>
<proteinExistence type="predicted"/>
<keyword evidence="2" id="KW-1185">Reference proteome</keyword>